<dbReference type="InterPro" id="IPR053154">
    <property type="entry name" value="c-di-AMP_regulator"/>
</dbReference>
<proteinExistence type="predicted"/>
<protein>
    <submittedName>
        <fullName evidence="3">YbbR domain-containing protein</fullName>
    </submittedName>
</protein>
<dbReference type="EMBL" id="FNGM01000018">
    <property type="protein sequence ID" value="SDM78874.1"/>
    <property type="molecule type" value="Genomic_DNA"/>
</dbReference>
<sequence length="487" mass="51086">MDKWMKNNNFNKILALALAIILWTIVHVDTAPTSQTTVNKESKIIENVKIEVKGFDEDKYVITSQDAVSVRLEVLGKKSDLTYKFSDAYKVWIDLSNIQPGDTTLPLHYSLPSGVTLQHIDPNEVNVHVELRNTKSFPVSVVTKGKPAAGYQVGAPVIEPAVEAQVTLAASELSKVSKVQGTIELDGESETIKGKRLKLYAVDSSGEVIKDAVIEPSSIAVDLPVTMPFKSLPLDISFAGQLPGALALSRVSPEQDTVTVYGTEESLAGLSSYEATLNLGTIDSAGTKELKLELPAPEGTVKIEPAVLNVSVVTSKVAEKTIDNIPIKLEGVDNGLTAQITDPASKAVTLTVSGAPALLNQLDKNNISVVADVVGLTAGNHAVTLHVSLPRFITLANASQRLTATVELLAPATPEATETPDNSNAAVTPEPSTEPAIVEESPTAPAQSPDAGEPTATPTPSDVVPENGASSGALNGVGNNVSSTDGT</sequence>
<organism evidence="3 4">
    <name type="scientific">Paenibacillus jilunlii</name>
    <dbReference type="NCBI Taxonomy" id="682956"/>
    <lineage>
        <taxon>Bacteria</taxon>
        <taxon>Bacillati</taxon>
        <taxon>Bacillota</taxon>
        <taxon>Bacilli</taxon>
        <taxon>Bacillales</taxon>
        <taxon>Paenibacillaceae</taxon>
        <taxon>Paenibacillus</taxon>
    </lineage>
</organism>
<evidence type="ECO:0000256" key="2">
    <source>
        <dbReference type="SAM" id="SignalP"/>
    </source>
</evidence>
<feature type="signal peptide" evidence="2">
    <location>
        <begin position="1"/>
        <end position="28"/>
    </location>
</feature>
<evidence type="ECO:0000313" key="4">
    <source>
        <dbReference type="Proteomes" id="UP000182783"/>
    </source>
</evidence>
<dbReference type="PANTHER" id="PTHR37804">
    <property type="entry name" value="CDAA REGULATORY PROTEIN CDAR"/>
    <property type="match status" value="1"/>
</dbReference>
<dbReference type="Pfam" id="PF07949">
    <property type="entry name" value="YbbR"/>
    <property type="match status" value="2"/>
</dbReference>
<feature type="region of interest" description="Disordered" evidence="1">
    <location>
        <begin position="412"/>
        <end position="487"/>
    </location>
</feature>
<evidence type="ECO:0000256" key="1">
    <source>
        <dbReference type="SAM" id="MobiDB-lite"/>
    </source>
</evidence>
<feature type="compositionally biased region" description="Polar residues" evidence="1">
    <location>
        <begin position="468"/>
        <end position="487"/>
    </location>
</feature>
<reference evidence="3 4" key="1">
    <citation type="submission" date="2016-10" db="EMBL/GenBank/DDBJ databases">
        <authorList>
            <person name="de Groot N.N."/>
        </authorList>
    </citation>
    <scope>NUCLEOTIDE SEQUENCE [LARGE SCALE GENOMIC DNA]</scope>
    <source>
        <strain evidence="3 4">CGMCC 1.10239</strain>
    </source>
</reference>
<dbReference type="Gene3D" id="2.170.120.40">
    <property type="entry name" value="YbbR-like domain"/>
    <property type="match status" value="2"/>
</dbReference>
<dbReference type="InterPro" id="IPR012505">
    <property type="entry name" value="YbbR"/>
</dbReference>
<dbReference type="Gene3D" id="2.170.120.30">
    <property type="match status" value="2"/>
</dbReference>
<dbReference type="Proteomes" id="UP000182783">
    <property type="component" value="Unassembled WGS sequence"/>
</dbReference>
<feature type="chain" id="PRO_5038685869" evidence="2">
    <location>
        <begin position="29"/>
        <end position="487"/>
    </location>
</feature>
<dbReference type="PANTHER" id="PTHR37804:SF1">
    <property type="entry name" value="CDAA REGULATORY PROTEIN CDAR"/>
    <property type="match status" value="1"/>
</dbReference>
<dbReference type="AlphaFoldDB" id="A0A1G9W2X3"/>
<accession>A0A1G9W2X3</accession>
<gene>
    <name evidence="3" type="ORF">SAMN05216191_11886</name>
</gene>
<name>A0A1G9W2X3_9BACL</name>
<dbReference type="RefSeq" id="WP_062522789.1">
    <property type="nucleotide sequence ID" value="NZ_CP048429.1"/>
</dbReference>
<keyword evidence="2" id="KW-0732">Signal</keyword>
<evidence type="ECO:0000313" key="3">
    <source>
        <dbReference type="EMBL" id="SDM78874.1"/>
    </source>
</evidence>